<protein>
    <submittedName>
        <fullName evidence="3">Uncharacterized protein</fullName>
    </submittedName>
</protein>
<evidence type="ECO:0000313" key="4">
    <source>
        <dbReference type="Proteomes" id="UP000001072"/>
    </source>
</evidence>
<organism evidence="4">
    <name type="scientific">Melampsora larici-populina (strain 98AG31 / pathotype 3-4-7)</name>
    <name type="common">Poplar leaf rust fungus</name>
    <dbReference type="NCBI Taxonomy" id="747676"/>
    <lineage>
        <taxon>Eukaryota</taxon>
        <taxon>Fungi</taxon>
        <taxon>Dikarya</taxon>
        <taxon>Basidiomycota</taxon>
        <taxon>Pucciniomycotina</taxon>
        <taxon>Pucciniomycetes</taxon>
        <taxon>Pucciniales</taxon>
        <taxon>Melampsoraceae</taxon>
        <taxon>Melampsora</taxon>
    </lineage>
</organism>
<evidence type="ECO:0000313" key="3">
    <source>
        <dbReference type="EMBL" id="EGG09206.1"/>
    </source>
</evidence>
<feature type="region of interest" description="Disordered" evidence="1">
    <location>
        <begin position="18"/>
        <end position="37"/>
    </location>
</feature>
<dbReference type="RefSeq" id="XP_007407566.1">
    <property type="nucleotide sequence ID" value="XM_007407504.1"/>
</dbReference>
<dbReference type="EMBL" id="GL883098">
    <property type="protein sequence ID" value="EGG09206.1"/>
    <property type="molecule type" value="Genomic_DNA"/>
</dbReference>
<proteinExistence type="predicted"/>
<dbReference type="Proteomes" id="UP000001072">
    <property type="component" value="Unassembled WGS sequence"/>
</dbReference>
<keyword evidence="2" id="KW-1133">Transmembrane helix</keyword>
<feature type="compositionally biased region" description="Polar residues" evidence="1">
    <location>
        <begin position="26"/>
        <end position="37"/>
    </location>
</feature>
<keyword evidence="2" id="KW-0472">Membrane</keyword>
<dbReference type="KEGG" id="mlr:MELLADRAFT_104516"/>
<gene>
    <name evidence="3" type="ORF">MELLADRAFT_104516</name>
</gene>
<dbReference type="GeneID" id="18922294"/>
<evidence type="ECO:0000256" key="2">
    <source>
        <dbReference type="SAM" id="Phobius"/>
    </source>
</evidence>
<sequence>MSIEEAYPFVYPAPLAKRVPPGRQTLPESDNNNNNKEMPTITQIIGVRGVVVALPAAHWIPHKFPNALVWDLLQYNYIKLEKINAGVIPNVTNHVSKSKDKDAAAKIKPKPFTESGEWRESLSILWKALSLAFVGLRLEVFSKYFLPSISSSYNFCFFFFALVYFITIIQVKHKQ</sequence>
<keyword evidence="4" id="KW-1185">Reference proteome</keyword>
<dbReference type="AlphaFoldDB" id="F4REY3"/>
<keyword evidence="2" id="KW-0812">Transmembrane</keyword>
<accession>F4REY3</accession>
<evidence type="ECO:0000256" key="1">
    <source>
        <dbReference type="SAM" id="MobiDB-lite"/>
    </source>
</evidence>
<dbReference type="HOGENOM" id="CLU_1532925_0_0_1"/>
<name>F4REY3_MELLP</name>
<reference evidence="4" key="1">
    <citation type="journal article" date="2011" name="Proc. Natl. Acad. Sci. U.S.A.">
        <title>Obligate biotrophy features unraveled by the genomic analysis of rust fungi.</title>
        <authorList>
            <person name="Duplessis S."/>
            <person name="Cuomo C.A."/>
            <person name="Lin Y.-C."/>
            <person name="Aerts A."/>
            <person name="Tisserant E."/>
            <person name="Veneault-Fourrey C."/>
            <person name="Joly D.L."/>
            <person name="Hacquard S."/>
            <person name="Amselem J."/>
            <person name="Cantarel B.L."/>
            <person name="Chiu R."/>
            <person name="Coutinho P.M."/>
            <person name="Feau N."/>
            <person name="Field M."/>
            <person name="Frey P."/>
            <person name="Gelhaye E."/>
            <person name="Goldberg J."/>
            <person name="Grabherr M.G."/>
            <person name="Kodira C.D."/>
            <person name="Kohler A."/>
            <person name="Kuees U."/>
            <person name="Lindquist E.A."/>
            <person name="Lucas S.M."/>
            <person name="Mago R."/>
            <person name="Mauceli E."/>
            <person name="Morin E."/>
            <person name="Murat C."/>
            <person name="Pangilinan J.L."/>
            <person name="Park R."/>
            <person name="Pearson M."/>
            <person name="Quesneville H."/>
            <person name="Rouhier N."/>
            <person name="Sakthikumar S."/>
            <person name="Salamov A.A."/>
            <person name="Schmutz J."/>
            <person name="Selles B."/>
            <person name="Shapiro H."/>
            <person name="Tanguay P."/>
            <person name="Tuskan G.A."/>
            <person name="Henrissat B."/>
            <person name="Van de Peer Y."/>
            <person name="Rouze P."/>
            <person name="Ellis J.G."/>
            <person name="Dodds P.N."/>
            <person name="Schein J.E."/>
            <person name="Zhong S."/>
            <person name="Hamelin R.C."/>
            <person name="Grigoriev I.V."/>
            <person name="Szabo L.J."/>
            <person name="Martin F."/>
        </authorList>
    </citation>
    <scope>NUCLEOTIDE SEQUENCE [LARGE SCALE GENOMIC DNA]</scope>
    <source>
        <strain evidence="4">98AG31 / pathotype 3-4-7</strain>
    </source>
</reference>
<feature type="transmembrane region" description="Helical" evidence="2">
    <location>
        <begin position="152"/>
        <end position="171"/>
    </location>
</feature>
<dbReference type="VEuPathDB" id="FungiDB:MELLADRAFT_104516"/>
<dbReference type="InParanoid" id="F4REY3"/>